<gene>
    <name evidence="2" type="ORF">H3N35_05875</name>
</gene>
<evidence type="ECO:0000313" key="2">
    <source>
        <dbReference type="EMBL" id="WDE12984.1"/>
    </source>
</evidence>
<sequence>MMSVTRINEFLAAEGKAEELFTFLKSLMSYISSSDGCESCEVLQSNDNEHIFVVIEKWNSEHSHKQSIENYPKEKMAAAMPLIGAPPKGSFYHS</sequence>
<dbReference type="Gene3D" id="3.30.70.100">
    <property type="match status" value="1"/>
</dbReference>
<evidence type="ECO:0000313" key="3">
    <source>
        <dbReference type="Proteomes" id="UP001215231"/>
    </source>
</evidence>
<dbReference type="SUPFAM" id="SSF54909">
    <property type="entry name" value="Dimeric alpha+beta barrel"/>
    <property type="match status" value="1"/>
</dbReference>
<dbReference type="EMBL" id="CP059693">
    <property type="protein sequence ID" value="WDE12984.1"/>
    <property type="molecule type" value="Genomic_DNA"/>
</dbReference>
<dbReference type="Proteomes" id="UP001215231">
    <property type="component" value="Chromosome"/>
</dbReference>
<dbReference type="InterPro" id="IPR007138">
    <property type="entry name" value="ABM_dom"/>
</dbReference>
<dbReference type="InterPro" id="IPR011008">
    <property type="entry name" value="Dimeric_a/b-barrel"/>
</dbReference>
<feature type="domain" description="ABM" evidence="1">
    <location>
        <begin position="4"/>
        <end position="66"/>
    </location>
</feature>
<dbReference type="RefSeq" id="WP_274053318.1">
    <property type="nucleotide sequence ID" value="NZ_CP059693.1"/>
</dbReference>
<proteinExistence type="predicted"/>
<keyword evidence="2" id="KW-0503">Monooxygenase</keyword>
<keyword evidence="3" id="KW-1185">Reference proteome</keyword>
<dbReference type="GO" id="GO:0004497">
    <property type="term" value="F:monooxygenase activity"/>
    <property type="evidence" value="ECO:0007669"/>
    <property type="project" value="UniProtKB-KW"/>
</dbReference>
<dbReference type="Pfam" id="PF03992">
    <property type="entry name" value="ABM"/>
    <property type="match status" value="1"/>
</dbReference>
<evidence type="ECO:0000259" key="1">
    <source>
        <dbReference type="Pfam" id="PF03992"/>
    </source>
</evidence>
<organism evidence="2 3">
    <name type="scientific">Thalassomonas haliotis</name>
    <dbReference type="NCBI Taxonomy" id="485448"/>
    <lineage>
        <taxon>Bacteria</taxon>
        <taxon>Pseudomonadati</taxon>
        <taxon>Pseudomonadota</taxon>
        <taxon>Gammaproteobacteria</taxon>
        <taxon>Alteromonadales</taxon>
        <taxon>Colwelliaceae</taxon>
        <taxon>Thalassomonas</taxon>
    </lineage>
</organism>
<protein>
    <submittedName>
        <fullName evidence="2">Antibiotic biosynthesis monooxygenase</fullName>
    </submittedName>
</protein>
<accession>A0ABY7VIF1</accession>
<name>A0ABY7VIF1_9GAMM</name>
<keyword evidence="2" id="KW-0560">Oxidoreductase</keyword>
<reference evidence="2 3" key="1">
    <citation type="journal article" date="2022" name="Mar. Drugs">
        <title>Bioassay-Guided Fractionation Leads to the Detection of Cholic Acid Generated by the Rare Thalassomonas sp.</title>
        <authorList>
            <person name="Pheiffer F."/>
            <person name="Schneider Y.K."/>
            <person name="Hansen E.H."/>
            <person name="Andersen J.H."/>
            <person name="Isaksson J."/>
            <person name="Busche T."/>
            <person name="R C."/>
            <person name="Kalinowski J."/>
            <person name="Zyl L.V."/>
            <person name="Trindade M."/>
        </authorList>
    </citation>
    <scope>NUCLEOTIDE SEQUENCE [LARGE SCALE GENOMIC DNA]</scope>
    <source>
        <strain evidence="2 3">A5K-61T</strain>
    </source>
</reference>